<proteinExistence type="predicted"/>
<evidence type="ECO:0000313" key="1">
    <source>
        <dbReference type="EMBL" id="QHT37908.1"/>
    </source>
</evidence>
<dbReference type="AlphaFoldDB" id="A0A6C0F898"/>
<name>A0A6C0F898_9ZZZZ</name>
<dbReference type="EMBL" id="MN738822">
    <property type="protein sequence ID" value="QHT37908.1"/>
    <property type="molecule type" value="Genomic_DNA"/>
</dbReference>
<organism evidence="1">
    <name type="scientific">viral metagenome</name>
    <dbReference type="NCBI Taxonomy" id="1070528"/>
    <lineage>
        <taxon>unclassified sequences</taxon>
        <taxon>metagenomes</taxon>
        <taxon>organismal metagenomes</taxon>
    </lineage>
</organism>
<sequence length="34" mass="4265">MYIYQIKKNNKKYIKVFIYIYKILKTTGKNLFFV</sequence>
<accession>A0A6C0F898</accession>
<reference evidence="1" key="1">
    <citation type="journal article" date="2020" name="Nature">
        <title>Giant virus diversity and host interactions through global metagenomics.</title>
        <authorList>
            <person name="Schulz F."/>
            <person name="Roux S."/>
            <person name="Paez-Espino D."/>
            <person name="Jungbluth S."/>
            <person name="Walsh D.A."/>
            <person name="Denef V.J."/>
            <person name="McMahon K.D."/>
            <person name="Konstantinidis K.T."/>
            <person name="Eloe-Fadrosh E.A."/>
            <person name="Kyrpides N.C."/>
            <person name="Woyke T."/>
        </authorList>
    </citation>
    <scope>NUCLEOTIDE SEQUENCE</scope>
    <source>
        <strain evidence="1">GVMAG-S-ERX556049-19</strain>
    </source>
</reference>
<protein>
    <submittedName>
        <fullName evidence="1">Uncharacterized protein</fullName>
    </submittedName>
</protein>